<evidence type="ECO:0000313" key="2">
    <source>
        <dbReference type="EMBL" id="NHZ36003.1"/>
    </source>
</evidence>
<keyword evidence="3" id="KW-1185">Reference proteome</keyword>
<comment type="caution">
    <text evidence="2">The sequence shown here is derived from an EMBL/GenBank/DDBJ whole genome shotgun (WGS) entry which is preliminary data.</text>
</comment>
<evidence type="ECO:0000313" key="3">
    <source>
        <dbReference type="Proteomes" id="UP000785613"/>
    </source>
</evidence>
<sequence length="166" mass="18285">MNTFRVALDEVVGRQLRRDGIVFEDVSIVRIFIDAKDMLEEADFDGALVCFDELKHSLSGRGNYLVFTCACGIADDGGWESVAVDMTDSTVNWTMQAGSRALNYCFDRTVYVAEIAALGKKLASSALPLEPGQVVFPDDFFPRKDSCSVDGQKRTQTKDDTSPLIP</sequence>
<name>A0ABX0LTD6_9BURK</name>
<reference evidence="2 3" key="1">
    <citation type="submission" date="2019-09" db="EMBL/GenBank/DDBJ databases">
        <title>Taxonomy of Antarctic Massilia spp.: description of Massilia rubra sp. nov., Massilia aquatica sp. nov., Massilia mucilaginosa sp. nov., Massilia frigida sp. nov. isolated from streams, lakes and regoliths.</title>
        <authorList>
            <person name="Holochova P."/>
            <person name="Sedlacek I."/>
            <person name="Kralova S."/>
            <person name="Maslanova I."/>
            <person name="Busse H.-J."/>
            <person name="Stankova E."/>
            <person name="Vrbovska V."/>
            <person name="Kovarovic V."/>
            <person name="Bartak M."/>
            <person name="Svec P."/>
            <person name="Pantucek R."/>
        </authorList>
    </citation>
    <scope>NUCLEOTIDE SEQUENCE [LARGE SCALE GENOMIC DNA]</scope>
    <source>
        <strain evidence="2 3">CCM 8692</strain>
    </source>
</reference>
<proteinExistence type="predicted"/>
<protein>
    <submittedName>
        <fullName evidence="2">Uncharacterized protein</fullName>
    </submittedName>
</protein>
<dbReference type="EMBL" id="VUYU01000015">
    <property type="protein sequence ID" value="NHZ36003.1"/>
    <property type="molecule type" value="Genomic_DNA"/>
</dbReference>
<evidence type="ECO:0000256" key="1">
    <source>
        <dbReference type="SAM" id="MobiDB-lite"/>
    </source>
</evidence>
<accession>A0ABX0LTD6</accession>
<gene>
    <name evidence="2" type="ORF">F0185_20760</name>
</gene>
<dbReference type="RefSeq" id="WP_167227720.1">
    <property type="nucleotide sequence ID" value="NZ_VUYU01000015.1"/>
</dbReference>
<organism evidence="2 3">
    <name type="scientific">Massilia rubra</name>
    <dbReference type="NCBI Taxonomy" id="2607910"/>
    <lineage>
        <taxon>Bacteria</taxon>
        <taxon>Pseudomonadati</taxon>
        <taxon>Pseudomonadota</taxon>
        <taxon>Betaproteobacteria</taxon>
        <taxon>Burkholderiales</taxon>
        <taxon>Oxalobacteraceae</taxon>
        <taxon>Telluria group</taxon>
        <taxon>Massilia</taxon>
    </lineage>
</organism>
<dbReference type="Proteomes" id="UP000785613">
    <property type="component" value="Unassembled WGS sequence"/>
</dbReference>
<feature type="region of interest" description="Disordered" evidence="1">
    <location>
        <begin position="146"/>
        <end position="166"/>
    </location>
</feature>